<feature type="binding site" evidence="6">
    <location>
        <position position="151"/>
    </location>
    <ligand>
        <name>dimethylallyl phosphate</name>
        <dbReference type="ChEBI" id="CHEBI:88052"/>
    </ligand>
</feature>
<dbReference type="RefSeq" id="WP_131007547.1">
    <property type="nucleotide sequence ID" value="NZ_BFAX01000004.1"/>
</dbReference>
<dbReference type="PANTHER" id="PTHR43374">
    <property type="entry name" value="FLAVIN PRENYLTRANSFERASE"/>
    <property type="match status" value="1"/>
</dbReference>
<comment type="catalytic activity">
    <reaction evidence="6">
        <text>dimethylallyl phosphate + FMNH2 = prenylated FMNH2 + phosphate</text>
        <dbReference type="Rhea" id="RHEA:37743"/>
        <dbReference type="ChEBI" id="CHEBI:43474"/>
        <dbReference type="ChEBI" id="CHEBI:57618"/>
        <dbReference type="ChEBI" id="CHEBI:87467"/>
        <dbReference type="ChEBI" id="CHEBI:88052"/>
        <dbReference type="EC" id="2.5.1.129"/>
    </reaction>
</comment>
<feature type="binding site" evidence="6">
    <location>
        <position position="167"/>
    </location>
    <ligand>
        <name>dimethylallyl phosphate</name>
        <dbReference type="ChEBI" id="CHEBI:88052"/>
    </ligand>
</feature>
<dbReference type="InterPro" id="IPR004507">
    <property type="entry name" value="UbiX-like"/>
</dbReference>
<evidence type="ECO:0000256" key="2">
    <source>
        <dbReference type="ARBA" id="ARBA00022630"/>
    </source>
</evidence>
<keyword evidence="9" id="KW-1185">Reference proteome</keyword>
<dbReference type="InterPro" id="IPR036551">
    <property type="entry name" value="Flavin_trans-like"/>
</dbReference>
<comment type="caution">
    <text evidence="6">Lacks conserved residue(s) required for the propagation of feature annotation.</text>
</comment>
<feature type="binding site" evidence="6">
    <location>
        <position position="35"/>
    </location>
    <ligand>
        <name>FMN</name>
        <dbReference type="ChEBI" id="CHEBI:58210"/>
    </ligand>
</feature>
<feature type="binding site" evidence="6">
    <location>
        <begin position="86"/>
        <end position="89"/>
    </location>
    <ligand>
        <name>FMN</name>
        <dbReference type="ChEBI" id="CHEBI:58210"/>
    </ligand>
</feature>
<dbReference type="InterPro" id="IPR003382">
    <property type="entry name" value="Flavoprotein"/>
</dbReference>
<dbReference type="SUPFAM" id="SSF52507">
    <property type="entry name" value="Homo-oligomeric flavin-containing Cys decarboxylases, HFCD"/>
    <property type="match status" value="1"/>
</dbReference>
<name>A0A401HR24_9EURY</name>
<evidence type="ECO:0000313" key="8">
    <source>
        <dbReference type="EMBL" id="GBF36708.1"/>
    </source>
</evidence>
<feature type="domain" description="Flavoprotein" evidence="7">
    <location>
        <begin position="1"/>
        <end position="172"/>
    </location>
</feature>
<gene>
    <name evidence="6" type="primary">ubiX</name>
    <name evidence="8" type="ORF">MHHB_P0938</name>
</gene>
<dbReference type="NCBIfam" id="NF004685">
    <property type="entry name" value="PRK06029.1"/>
    <property type="match status" value="1"/>
</dbReference>
<dbReference type="OrthoDB" id="9540at2157"/>
<dbReference type="Pfam" id="PF02441">
    <property type="entry name" value="Flavoprotein"/>
    <property type="match status" value="1"/>
</dbReference>
<dbReference type="EC" id="2.5.1.129" evidence="6"/>
<comment type="caution">
    <text evidence="8">The sequence shown here is derived from an EMBL/GenBank/DDBJ whole genome shotgun (WGS) entry which is preliminary data.</text>
</comment>
<comment type="similarity">
    <text evidence="5 6">Belongs to the UbiX/PAD1 family.</text>
</comment>
<protein>
    <recommendedName>
        <fullName evidence="6">Flavin prenyltransferase UbiX</fullName>
        <ecNumber evidence="6">2.5.1.129</ecNumber>
    </recommendedName>
</protein>
<comment type="function">
    <text evidence="6">Flavin prenyltransferase that catalyzes the synthesis of the prenylated FMN cofactor (prenyl-FMN) for 4-hydroxy-3-polyprenylbenzoic acid decarboxylase UbiD. The prenyltransferase is metal-independent and links a dimethylallyl moiety from dimethylallyl monophosphate (DMAP) to the flavin N5 and C6 atoms of FMN.</text>
</comment>
<evidence type="ECO:0000256" key="6">
    <source>
        <dbReference type="HAMAP-Rule" id="MF_01984"/>
    </source>
</evidence>
<dbReference type="GO" id="GO:0016831">
    <property type="term" value="F:carboxy-lyase activity"/>
    <property type="evidence" value="ECO:0007669"/>
    <property type="project" value="TreeGrafter"/>
</dbReference>
<dbReference type="Gene3D" id="3.40.50.1950">
    <property type="entry name" value="Flavin prenyltransferase-like"/>
    <property type="match status" value="1"/>
</dbReference>
<sequence>MKVVVCITGASGVCYAKRLLEVLREKSVKTALIVSESGKKIIEHELDVDLDYLISLSHEYYENSDFFSPLASGSHMFHSVVVVPCSMKTLSAVANGYSGNLICRVCDVAIKEGRKLILIPREMPLSPIHLENMLKLSKLGVVIMPPIPAFYGKPKSVEDIVDFVVGRVLDNLNIPNNLFKRWGDIWDE</sequence>
<dbReference type="NCBIfam" id="TIGR00421">
    <property type="entry name" value="ubiX_pad"/>
    <property type="match status" value="1"/>
</dbReference>
<keyword evidence="1 6" id="KW-0637">Prenyltransferase</keyword>
<evidence type="ECO:0000313" key="9">
    <source>
        <dbReference type="Proteomes" id="UP000290527"/>
    </source>
</evidence>
<feature type="binding site" evidence="6">
    <location>
        <begin position="9"/>
        <end position="11"/>
    </location>
    <ligand>
        <name>FMN</name>
        <dbReference type="ChEBI" id="CHEBI:58210"/>
    </ligand>
</feature>
<accession>A0A401HR24</accession>
<evidence type="ECO:0000256" key="5">
    <source>
        <dbReference type="ARBA" id="ARBA00060793"/>
    </source>
</evidence>
<dbReference type="FunFam" id="3.40.50.1950:FF:000001">
    <property type="entry name" value="Flavin prenyltransferase UbiX"/>
    <property type="match status" value="1"/>
</dbReference>
<evidence type="ECO:0000256" key="4">
    <source>
        <dbReference type="ARBA" id="ARBA00022679"/>
    </source>
</evidence>
<proteinExistence type="inferred from homology"/>
<feature type="binding site" evidence="6">
    <location>
        <position position="121"/>
    </location>
    <ligand>
        <name>FMN</name>
        <dbReference type="ChEBI" id="CHEBI:58210"/>
    </ligand>
</feature>
<evidence type="ECO:0000256" key="1">
    <source>
        <dbReference type="ARBA" id="ARBA00022602"/>
    </source>
</evidence>
<reference evidence="8 9" key="1">
    <citation type="journal article" date="2019" name="Int. J. Syst. Evol. Microbiol.">
        <title>Methanofervidicoccus abyssi gen. nov., sp. nov., a hydrogenotrophic methanogen, isolated from a hydrothermal vent chimney in the Mid-Cayman Spreading Center, the Caribbean Sea.</title>
        <authorList>
            <person name="Sakai S."/>
            <person name="Takaki Y."/>
            <person name="Miyazaki M."/>
            <person name="Ogawara M."/>
            <person name="Yanagawa K."/>
            <person name="Miyazaki J."/>
            <person name="Takai K."/>
        </authorList>
    </citation>
    <scope>NUCLEOTIDE SEQUENCE [LARGE SCALE GENOMIC DNA]</scope>
    <source>
        <strain evidence="8 9">HHB</strain>
    </source>
</reference>
<dbReference type="PANTHER" id="PTHR43374:SF1">
    <property type="entry name" value="FLAVIN PRENYLTRANSFERASE PAD1, MITOCHONDRIAL"/>
    <property type="match status" value="1"/>
</dbReference>
<keyword evidence="2 6" id="KW-0285">Flavoprotein</keyword>
<dbReference type="AlphaFoldDB" id="A0A401HR24"/>
<dbReference type="GO" id="GO:0106141">
    <property type="term" value="F:flavin prenyltransferase activity"/>
    <property type="evidence" value="ECO:0007669"/>
    <property type="project" value="UniProtKB-EC"/>
</dbReference>
<organism evidence="8 9">
    <name type="scientific">Methanofervidicoccus abyssi</name>
    <dbReference type="NCBI Taxonomy" id="2082189"/>
    <lineage>
        <taxon>Archaea</taxon>
        <taxon>Methanobacteriati</taxon>
        <taxon>Methanobacteriota</taxon>
        <taxon>Methanomada group</taxon>
        <taxon>Methanococci</taxon>
        <taxon>Methanococcales</taxon>
        <taxon>Methanofervidicoccus</taxon>
    </lineage>
</organism>
<keyword evidence="4 6" id="KW-0808">Transferase</keyword>
<dbReference type="HAMAP" id="MF_01984">
    <property type="entry name" value="ubiX_pad"/>
    <property type="match status" value="1"/>
</dbReference>
<keyword evidence="3 6" id="KW-0288">FMN</keyword>
<dbReference type="EMBL" id="BFAX01000004">
    <property type="protein sequence ID" value="GBF36708.1"/>
    <property type="molecule type" value="Genomic_DNA"/>
</dbReference>
<evidence type="ECO:0000259" key="7">
    <source>
        <dbReference type="Pfam" id="PF02441"/>
    </source>
</evidence>
<evidence type="ECO:0000256" key="3">
    <source>
        <dbReference type="ARBA" id="ARBA00022643"/>
    </source>
</evidence>
<dbReference type="Proteomes" id="UP000290527">
    <property type="component" value="Unassembled WGS sequence"/>
</dbReference>